<evidence type="ECO:0000313" key="1">
    <source>
        <dbReference type="EMBL" id="KAL0942066.1"/>
    </source>
</evidence>
<dbReference type="EMBL" id="VUJX02000002">
    <property type="protein sequence ID" value="KAL0942066.1"/>
    <property type="molecule type" value="Genomic_DNA"/>
</dbReference>
<proteinExistence type="predicted"/>
<keyword evidence="2" id="KW-1185">Reference proteome</keyword>
<evidence type="ECO:0000313" key="2">
    <source>
        <dbReference type="Proteomes" id="UP000805649"/>
    </source>
</evidence>
<sequence length="374" mass="43509">MELTGSPFFTAPVEVRHQIYSMLLGTETHIFLHEGQLHTVPCQGPDDESWRRPQSDTNKEDPQWARRVDSYWGCHWKCEEVYLDGLEKPEEASHMPLLSLLLCSKGMFADVIGFLSQPSQCLHMTDLETIDHVLSISFPSNSAGSSLIWSLRDPKQWSFTKYISNISLTLRLHLSILNTLFIPALSKEPNLPQLPRPFATLERSGCRRQHEQWMRIWPALLELPCLQRFTLWLDHHGDYCWDIVCEREVLQDLTDITPTLKNRNAQIIVNLPKLSDGRDVSDRDHFVDQPPEFEIHRRTRFSLKKEAWWGRSQVCWVDNECSEPIPPELVGINVLRANFDLTTWEALGYDVGSQEFEDIMFPDKEMLSEFKVQY</sequence>
<reference evidence="1 2" key="1">
    <citation type="journal article" date="2020" name="Phytopathology">
        <title>Genome Sequence Resources of Colletotrichum truncatum, C. plurivorum, C. musicola, and C. sojae: Four Species Pathogenic to Soybean (Glycine max).</title>
        <authorList>
            <person name="Rogerio F."/>
            <person name="Boufleur T.R."/>
            <person name="Ciampi-Guillardi M."/>
            <person name="Sukno S.A."/>
            <person name="Thon M.R."/>
            <person name="Massola Junior N.S."/>
            <person name="Baroncelli R."/>
        </authorList>
    </citation>
    <scope>NUCLEOTIDE SEQUENCE [LARGE SCALE GENOMIC DNA]</scope>
    <source>
        <strain evidence="1 2">CMES1059</strain>
    </source>
</reference>
<protein>
    <submittedName>
        <fullName evidence="1">Uncharacterized protein</fullName>
    </submittedName>
</protein>
<accession>A0ACC3ZD79</accession>
<comment type="caution">
    <text evidence="1">The sequence shown here is derived from an EMBL/GenBank/DDBJ whole genome shotgun (WGS) entry which is preliminary data.</text>
</comment>
<dbReference type="Proteomes" id="UP000805649">
    <property type="component" value="Unassembled WGS sequence"/>
</dbReference>
<organism evidence="1 2">
    <name type="scientific">Colletotrichum truncatum</name>
    <name type="common">Anthracnose fungus</name>
    <name type="synonym">Colletotrichum capsici</name>
    <dbReference type="NCBI Taxonomy" id="5467"/>
    <lineage>
        <taxon>Eukaryota</taxon>
        <taxon>Fungi</taxon>
        <taxon>Dikarya</taxon>
        <taxon>Ascomycota</taxon>
        <taxon>Pezizomycotina</taxon>
        <taxon>Sordariomycetes</taxon>
        <taxon>Hypocreomycetidae</taxon>
        <taxon>Glomerellales</taxon>
        <taxon>Glomerellaceae</taxon>
        <taxon>Colletotrichum</taxon>
        <taxon>Colletotrichum truncatum species complex</taxon>
    </lineage>
</organism>
<gene>
    <name evidence="1" type="ORF">CTRU02_204829</name>
</gene>
<name>A0ACC3ZD79_COLTU</name>